<proteinExistence type="inferred from homology"/>
<evidence type="ECO:0000313" key="8">
    <source>
        <dbReference type="Proteomes" id="UP001214170"/>
    </source>
</evidence>
<dbReference type="InterPro" id="IPR036390">
    <property type="entry name" value="WH_DNA-bd_sf"/>
</dbReference>
<keyword evidence="2" id="KW-0805">Transcription regulation</keyword>
<dbReference type="InterPro" id="IPR058163">
    <property type="entry name" value="LysR-type_TF_proteobact-type"/>
</dbReference>
<evidence type="ECO:0000259" key="6">
    <source>
        <dbReference type="PROSITE" id="PS50931"/>
    </source>
</evidence>
<dbReference type="PROSITE" id="PS50931">
    <property type="entry name" value="HTH_LYSR"/>
    <property type="match status" value="1"/>
</dbReference>
<keyword evidence="3" id="KW-0238">DNA-binding</keyword>
<evidence type="ECO:0000313" key="7">
    <source>
        <dbReference type="EMBL" id="WFP05999.1"/>
    </source>
</evidence>
<dbReference type="InterPro" id="IPR036388">
    <property type="entry name" value="WH-like_DNA-bd_sf"/>
</dbReference>
<keyword evidence="8" id="KW-1185">Reference proteome</keyword>
<dbReference type="Gene3D" id="3.40.190.290">
    <property type="match status" value="1"/>
</dbReference>
<name>A0ABY8GME8_9BURK</name>
<dbReference type="Proteomes" id="UP001214170">
    <property type="component" value="Chromosome"/>
</dbReference>
<evidence type="ECO:0000256" key="2">
    <source>
        <dbReference type="ARBA" id="ARBA00023015"/>
    </source>
</evidence>
<evidence type="ECO:0000256" key="1">
    <source>
        <dbReference type="ARBA" id="ARBA00009437"/>
    </source>
</evidence>
<dbReference type="Gene3D" id="1.10.10.10">
    <property type="entry name" value="Winged helix-like DNA-binding domain superfamily/Winged helix DNA-binding domain"/>
    <property type="match status" value="1"/>
</dbReference>
<evidence type="ECO:0000256" key="4">
    <source>
        <dbReference type="ARBA" id="ARBA00023163"/>
    </source>
</evidence>
<evidence type="ECO:0000256" key="5">
    <source>
        <dbReference type="SAM" id="MobiDB-lite"/>
    </source>
</evidence>
<feature type="compositionally biased region" description="Basic and acidic residues" evidence="5">
    <location>
        <begin position="361"/>
        <end position="370"/>
    </location>
</feature>
<feature type="compositionally biased region" description="Low complexity" evidence="5">
    <location>
        <begin position="341"/>
        <end position="355"/>
    </location>
</feature>
<sequence length="370" mass="40673">MDRFQAMQVFVRVVDANSFTRAADSLSLPRTTVTTIIQNLERLLGVRLLNRTTRRIGLTPDGAGYYQHCVRILADVEETEACFQEAALRLKGRLRIDVPTCIGRLILIPALCDFHDKYPDVELVLGLGDRPVDMVQEAVDCVIRAGDLEDSSLVARRIGTLQTVTCASPTYVARHGMPQTIESLRDHHAVHYFMSRTGRNCAWDFKVDGKHQEVDMKGTVAVNEAGAYLDCGLKGFGLIQVARYMALPYLQSGELIEILPQWKPSSTAISVLYPQSRQLSPKVRAFTDWVAELFAGCPLLSGRDETDPAAASCGVYQRQLGMPSAMTMGAPAAQPQAEPVLAQTGLAQAGLAQTPPRRRSPREEAAEYAL</sequence>
<dbReference type="SUPFAM" id="SSF46785">
    <property type="entry name" value="Winged helix' DNA-binding domain"/>
    <property type="match status" value="1"/>
</dbReference>
<dbReference type="Pfam" id="PF00126">
    <property type="entry name" value="HTH_1"/>
    <property type="match status" value="1"/>
</dbReference>
<feature type="domain" description="HTH lysR-type" evidence="6">
    <location>
        <begin position="1"/>
        <end position="59"/>
    </location>
</feature>
<dbReference type="InterPro" id="IPR000847">
    <property type="entry name" value="LysR_HTH_N"/>
</dbReference>
<dbReference type="PANTHER" id="PTHR30537:SF72">
    <property type="entry name" value="LYSR FAMILY TRANSCRIPTIONAL REGULATOR"/>
    <property type="match status" value="1"/>
</dbReference>
<dbReference type="EMBL" id="CP121261">
    <property type="protein sequence ID" value="WFP05999.1"/>
    <property type="molecule type" value="Genomic_DNA"/>
</dbReference>
<accession>A0ABY8GME8</accession>
<evidence type="ECO:0000256" key="3">
    <source>
        <dbReference type="ARBA" id="ARBA00023125"/>
    </source>
</evidence>
<comment type="similarity">
    <text evidence="1">Belongs to the LysR transcriptional regulatory family.</text>
</comment>
<keyword evidence="4" id="KW-0804">Transcription</keyword>
<dbReference type="InterPro" id="IPR005119">
    <property type="entry name" value="LysR_subst-bd"/>
</dbReference>
<dbReference type="Pfam" id="PF03466">
    <property type="entry name" value="LysR_substrate"/>
    <property type="match status" value="1"/>
</dbReference>
<gene>
    <name evidence="7" type="ORF">P8T11_16855</name>
</gene>
<reference evidence="7 8" key="1">
    <citation type="submission" date="2023-03" db="EMBL/GenBank/DDBJ databases">
        <title>Achromobacter spanius LIG8.</title>
        <authorList>
            <person name="Shrestha S."/>
        </authorList>
    </citation>
    <scope>NUCLEOTIDE SEQUENCE [LARGE SCALE GENOMIC DNA]</scope>
    <source>
        <strain evidence="7 8">LIG8</strain>
    </source>
</reference>
<dbReference type="PANTHER" id="PTHR30537">
    <property type="entry name" value="HTH-TYPE TRANSCRIPTIONAL REGULATOR"/>
    <property type="match status" value="1"/>
</dbReference>
<dbReference type="CDD" id="cd08472">
    <property type="entry name" value="PBP2_CrgA_like_3"/>
    <property type="match status" value="1"/>
</dbReference>
<protein>
    <submittedName>
        <fullName evidence="7">LysR family transcriptional regulator</fullName>
    </submittedName>
</protein>
<feature type="region of interest" description="Disordered" evidence="5">
    <location>
        <begin position="327"/>
        <end position="370"/>
    </location>
</feature>
<organism evidence="7 8">
    <name type="scientific">Achromobacter spanius</name>
    <dbReference type="NCBI Taxonomy" id="217203"/>
    <lineage>
        <taxon>Bacteria</taxon>
        <taxon>Pseudomonadati</taxon>
        <taxon>Pseudomonadota</taxon>
        <taxon>Betaproteobacteria</taxon>
        <taxon>Burkholderiales</taxon>
        <taxon>Alcaligenaceae</taxon>
        <taxon>Achromobacter</taxon>
    </lineage>
</organism>
<dbReference type="SUPFAM" id="SSF53850">
    <property type="entry name" value="Periplasmic binding protein-like II"/>
    <property type="match status" value="1"/>
</dbReference>
<dbReference type="RefSeq" id="WP_268080894.1">
    <property type="nucleotide sequence ID" value="NZ_CP106885.1"/>
</dbReference>